<accession>A0A8S5N7C4</accession>
<organism evidence="1">
    <name type="scientific">Siphoviridae sp. cteNz1</name>
    <dbReference type="NCBI Taxonomy" id="2826404"/>
    <lineage>
        <taxon>Viruses</taxon>
        <taxon>Duplodnaviria</taxon>
        <taxon>Heunggongvirae</taxon>
        <taxon>Uroviricota</taxon>
        <taxon>Caudoviricetes</taxon>
    </lineage>
</organism>
<sequence>MAGKGILMRSIGYGWLMSAYGNLRLHSIGTC</sequence>
<proteinExistence type="predicted"/>
<protein>
    <submittedName>
        <fullName evidence="1">Uncharacterized protein</fullName>
    </submittedName>
</protein>
<reference evidence="1" key="1">
    <citation type="journal article" date="2021" name="Proc. Natl. Acad. Sci. U.S.A.">
        <title>A Catalog of Tens of Thousands of Viruses from Human Metagenomes Reveals Hidden Associations with Chronic Diseases.</title>
        <authorList>
            <person name="Tisza M.J."/>
            <person name="Buck C.B."/>
        </authorList>
    </citation>
    <scope>NUCLEOTIDE SEQUENCE</scope>
    <source>
        <strain evidence="1">CteNz1</strain>
    </source>
</reference>
<name>A0A8S5N7C4_9CAUD</name>
<dbReference type="EMBL" id="BK015074">
    <property type="protein sequence ID" value="DAD89971.1"/>
    <property type="molecule type" value="Genomic_DNA"/>
</dbReference>
<evidence type="ECO:0000313" key="1">
    <source>
        <dbReference type="EMBL" id="DAD89971.1"/>
    </source>
</evidence>